<dbReference type="PANTHER" id="PTHR42718:SF27">
    <property type="entry name" value="TRANSPORTER, PUTATIVE-RELATED"/>
    <property type="match status" value="1"/>
</dbReference>
<feature type="transmembrane region" description="Helical" evidence="10">
    <location>
        <begin position="360"/>
        <end position="380"/>
    </location>
</feature>
<proteinExistence type="predicted"/>
<feature type="compositionally biased region" description="Polar residues" evidence="9">
    <location>
        <begin position="721"/>
        <end position="739"/>
    </location>
</feature>
<feature type="DNA-binding region" description="Homeobox" evidence="8">
    <location>
        <begin position="659"/>
        <end position="721"/>
    </location>
</feature>
<feature type="region of interest" description="Disordered" evidence="9">
    <location>
        <begin position="589"/>
        <end position="615"/>
    </location>
</feature>
<evidence type="ECO:0000256" key="3">
    <source>
        <dbReference type="ARBA" id="ARBA00022989"/>
    </source>
</evidence>
<dbReference type="Gene3D" id="1.20.1720.10">
    <property type="entry name" value="Multidrug resistance protein D"/>
    <property type="match status" value="1"/>
</dbReference>
<protein>
    <submittedName>
        <fullName evidence="13">Transcriptional regulator family: Homeodomain</fullName>
    </submittedName>
</protein>
<feature type="transmembrane region" description="Helical" evidence="10">
    <location>
        <begin position="386"/>
        <end position="406"/>
    </location>
</feature>
<evidence type="ECO:0000259" key="12">
    <source>
        <dbReference type="PROSITE" id="PS50850"/>
    </source>
</evidence>
<keyword evidence="3 10" id="KW-1133">Transmembrane helix</keyword>
<reference evidence="13" key="1">
    <citation type="submission" date="2023-11" db="EMBL/GenBank/DDBJ databases">
        <title>The genome sequences of three competitors of mushroom-forming fungi.</title>
        <authorList>
            <person name="Beijen E."/>
            <person name="Ohm R.A."/>
        </authorList>
    </citation>
    <scope>NUCLEOTIDE SEQUENCE</scope>
    <source>
        <strain evidence="13">CBS 100526</strain>
    </source>
</reference>
<dbReference type="SUPFAM" id="SSF103473">
    <property type="entry name" value="MFS general substrate transporter"/>
    <property type="match status" value="1"/>
</dbReference>
<feature type="domain" description="Homeobox" evidence="11">
    <location>
        <begin position="657"/>
        <end position="720"/>
    </location>
</feature>
<evidence type="ECO:0000313" key="14">
    <source>
        <dbReference type="Proteomes" id="UP001273209"/>
    </source>
</evidence>
<evidence type="ECO:0000256" key="6">
    <source>
        <dbReference type="ARBA" id="ARBA00023155"/>
    </source>
</evidence>
<evidence type="ECO:0000256" key="2">
    <source>
        <dbReference type="ARBA" id="ARBA00022692"/>
    </source>
</evidence>
<feature type="domain" description="Major facilitator superfamily (MFS) profile" evidence="12">
    <location>
        <begin position="54"/>
        <end position="511"/>
    </location>
</feature>
<keyword evidence="6 8" id="KW-0371">Homeobox</keyword>
<dbReference type="GO" id="GO:0005634">
    <property type="term" value="C:nucleus"/>
    <property type="evidence" value="ECO:0007669"/>
    <property type="project" value="UniProtKB-SubCell"/>
</dbReference>
<evidence type="ECO:0000259" key="11">
    <source>
        <dbReference type="PROSITE" id="PS50071"/>
    </source>
</evidence>
<feature type="transmembrane region" description="Helical" evidence="10">
    <location>
        <begin position="418"/>
        <end position="439"/>
    </location>
</feature>
<comment type="subcellular location">
    <subcellularLocation>
        <location evidence="1">Membrane</location>
        <topology evidence="1">Multi-pass membrane protein</topology>
    </subcellularLocation>
    <subcellularLocation>
        <location evidence="8">Nucleus</location>
    </subcellularLocation>
</comment>
<gene>
    <name evidence="13" type="ORF">Triagg1_9666</name>
</gene>
<comment type="caution">
    <text evidence="13">The sequence shown here is derived from an EMBL/GenBank/DDBJ whole genome shotgun (WGS) entry which is preliminary data.</text>
</comment>
<feature type="transmembrane region" description="Helical" evidence="10">
    <location>
        <begin position="209"/>
        <end position="229"/>
    </location>
</feature>
<keyword evidence="4 8" id="KW-0238">DNA-binding</keyword>
<dbReference type="CDD" id="cd00086">
    <property type="entry name" value="homeodomain"/>
    <property type="match status" value="1"/>
</dbReference>
<dbReference type="InterPro" id="IPR020846">
    <property type="entry name" value="MFS_dom"/>
</dbReference>
<dbReference type="Pfam" id="PF07690">
    <property type="entry name" value="MFS_1"/>
    <property type="match status" value="1"/>
</dbReference>
<dbReference type="Pfam" id="PF05920">
    <property type="entry name" value="Homeobox_KN"/>
    <property type="match status" value="1"/>
</dbReference>
<dbReference type="EMBL" id="JAWRVG010000057">
    <property type="protein sequence ID" value="KAK4062796.1"/>
    <property type="molecule type" value="Genomic_DNA"/>
</dbReference>
<keyword evidence="7 8" id="KW-0539">Nucleus</keyword>
<feature type="region of interest" description="Disordered" evidence="9">
    <location>
        <begin position="510"/>
        <end position="531"/>
    </location>
</feature>
<dbReference type="InterPro" id="IPR008422">
    <property type="entry name" value="KN_HD"/>
</dbReference>
<evidence type="ECO:0000256" key="8">
    <source>
        <dbReference type="PROSITE-ProRule" id="PRU00108"/>
    </source>
</evidence>
<dbReference type="PANTHER" id="PTHR42718">
    <property type="entry name" value="MAJOR FACILITATOR SUPERFAMILY MULTIDRUG TRANSPORTER MFSC"/>
    <property type="match status" value="1"/>
</dbReference>
<feature type="region of interest" description="Disordered" evidence="9">
    <location>
        <begin position="791"/>
        <end position="821"/>
    </location>
</feature>
<dbReference type="InterPro" id="IPR009057">
    <property type="entry name" value="Homeodomain-like_sf"/>
</dbReference>
<feature type="compositionally biased region" description="Low complexity" evidence="9">
    <location>
        <begin position="644"/>
        <end position="657"/>
    </location>
</feature>
<evidence type="ECO:0000256" key="7">
    <source>
        <dbReference type="ARBA" id="ARBA00023242"/>
    </source>
</evidence>
<keyword evidence="14" id="KW-1185">Reference proteome</keyword>
<dbReference type="RefSeq" id="XP_062751354.1">
    <property type="nucleotide sequence ID" value="XM_062904648.1"/>
</dbReference>
<feature type="region of interest" description="Disordered" evidence="9">
    <location>
        <begin position="720"/>
        <end position="754"/>
    </location>
</feature>
<name>A0AAE1LYU0_9HYPO</name>
<dbReference type="GO" id="GO:0006355">
    <property type="term" value="P:regulation of DNA-templated transcription"/>
    <property type="evidence" value="ECO:0007669"/>
    <property type="project" value="InterPro"/>
</dbReference>
<dbReference type="Gene3D" id="1.10.10.60">
    <property type="entry name" value="Homeodomain-like"/>
    <property type="match status" value="1"/>
</dbReference>
<dbReference type="InterPro" id="IPR011701">
    <property type="entry name" value="MFS"/>
</dbReference>
<dbReference type="InterPro" id="IPR001356">
    <property type="entry name" value="HD"/>
</dbReference>
<feature type="transmembrane region" description="Helical" evidence="10">
    <location>
        <begin position="89"/>
        <end position="108"/>
    </location>
</feature>
<keyword evidence="5 10" id="KW-0472">Membrane</keyword>
<organism evidence="13 14">
    <name type="scientific">Trichoderma aggressivum f. europaeum</name>
    <dbReference type="NCBI Taxonomy" id="173218"/>
    <lineage>
        <taxon>Eukaryota</taxon>
        <taxon>Fungi</taxon>
        <taxon>Dikarya</taxon>
        <taxon>Ascomycota</taxon>
        <taxon>Pezizomycotina</taxon>
        <taxon>Sordariomycetes</taxon>
        <taxon>Hypocreomycetidae</taxon>
        <taxon>Hypocreales</taxon>
        <taxon>Hypocreaceae</taxon>
        <taxon>Trichoderma</taxon>
    </lineage>
</organism>
<dbReference type="GO" id="GO:0016020">
    <property type="term" value="C:membrane"/>
    <property type="evidence" value="ECO:0007669"/>
    <property type="project" value="UniProtKB-SubCell"/>
</dbReference>
<feature type="transmembrane region" description="Helical" evidence="10">
    <location>
        <begin position="322"/>
        <end position="348"/>
    </location>
</feature>
<evidence type="ECO:0000256" key="9">
    <source>
        <dbReference type="SAM" id="MobiDB-lite"/>
    </source>
</evidence>
<feature type="compositionally biased region" description="Polar residues" evidence="9">
    <location>
        <begin position="518"/>
        <end position="528"/>
    </location>
</feature>
<dbReference type="Gene3D" id="1.20.1250.20">
    <property type="entry name" value="MFS general substrate transporter like domains"/>
    <property type="match status" value="1"/>
</dbReference>
<evidence type="ECO:0000313" key="13">
    <source>
        <dbReference type="EMBL" id="KAK4062796.1"/>
    </source>
</evidence>
<dbReference type="PROSITE" id="PS50071">
    <property type="entry name" value="HOMEOBOX_2"/>
    <property type="match status" value="1"/>
</dbReference>
<feature type="transmembrane region" description="Helical" evidence="10">
    <location>
        <begin position="283"/>
        <end position="302"/>
    </location>
</feature>
<feature type="transmembrane region" description="Helical" evidence="10">
    <location>
        <begin position="54"/>
        <end position="77"/>
    </location>
</feature>
<sequence>MATCTQTQAAILPSVALTTGDISSRQSLEYSNAEQPAESDDEAPRMSLLRKLAVIIQLSGVNFSSSAVNGLVVVGLPTITADLRLDPSLAFWPTSVSSLANASTILLAGSVADSIGPRPVNIAGGLVTGAFIIAAGACKTGPQLIVMRALQGIGYAMHLVSSVAIVTHALPRGRPRNFAFSCLGLSQPLGFSFGLVLGGILQDLIGWRAAWYIYGGLTLALSIVATWALPNFQNEATFKGTMRNLKARVDWVGALLASIFMTLLSYLFAAISVDLNRIRDPKSIVFICLIAMALPLFVVWVHRQVKLGKPALIPNALWKETAFSSVCGTVALSFGVTTSMELFASLFFQQVQRLSPLQTGLRIMPSLLVGVVLNVTTGLFVHRVPALWIVTVSSIICSVAPLLMAVIKVQSPYWTNAFIAQVLAPMSTDVLFTVGLIIISDNFPDNTQALAGAVFNTASQLGQALTLGMMQIVSTLVTKDHNDKALPMARLEGLRASFWTMFGFMMPHDGPDPDTCPASGQTDLSTSLHQHDVTQHSISTQLLDKTLSEHSYRSAATDQSMNQDNLSDDFWGLGDMAIAATSASDAVARSSAHSSVPHVPQTSHHDSNAADESISQENPASLNYEIFTTLSPLPNMGRGSGPQSVGSAHVHSHSNSVNPPKIGSRFSRESSKLLKQWFSNHYQYPYPSKEEMKILQQQTGLSKTQISNWLSNTRRREKMHYSTQSSQKATAAVDSNTPAMNIPRRPDTPTVQKRRNCRTMGPLERWVDSPPESEPATVTAIANAVQCAESSQSWPLSTPMDDESGQSINESSDNSYRTSSGSSLAGHVVVESAGCRQGRTYLVSAKLANAVTTGWKTSTPNIRSRCGFCEMYLDSWGDRVEHLADHFKMGKTMASWTGDWGFDDAITDTLEDAIPPYLLGKESTSMFPFEASDVSPESPRTAYELLVVELSCFVETYQYKTRQLPSHDAMHTEACRIIFASEMLSLEVDAEPSWLRDVVLSNEMIATQAQFLPIRTPSEGRLRTLEIRGKKSLFEDCPLEAQLYNFAFTEAMANQAVISDEMLQAEACKIITRMQQALQLPLTDFVFMWFMTLVYSSPMNWLSHFRRRSSLPLTESGGTSISTSLAGHWTVGTTSGAIRSHLYIGTHDFEALRQPGGEATLGAGHCEASPSDLHLTGLKHTPTNVETSTPLSSESFVPIMAPLMSEELFSHGPGRNSRAIGSSGPEVSGTALLMKHVNVGSGRNPDGLQTGSYMFHDPNLYKWLGRELGRWVTSIMSPKNPNSHVPSDEEIQHHARFLVYDDDDPWNQTVADNLEWLHRFKVSVGIVPE</sequence>
<keyword evidence="2 10" id="KW-0812">Transmembrane</keyword>
<feature type="transmembrane region" description="Helical" evidence="10">
    <location>
        <begin position="120"/>
        <end position="138"/>
    </location>
</feature>
<dbReference type="GO" id="GO:0003677">
    <property type="term" value="F:DNA binding"/>
    <property type="evidence" value="ECO:0007669"/>
    <property type="project" value="UniProtKB-UniRule"/>
</dbReference>
<evidence type="ECO:0000256" key="4">
    <source>
        <dbReference type="ARBA" id="ARBA00023125"/>
    </source>
</evidence>
<feature type="transmembrane region" description="Helical" evidence="10">
    <location>
        <begin position="145"/>
        <end position="166"/>
    </location>
</feature>
<feature type="compositionally biased region" description="Polar residues" evidence="9">
    <location>
        <begin position="805"/>
        <end position="821"/>
    </location>
</feature>
<evidence type="ECO:0000256" key="1">
    <source>
        <dbReference type="ARBA" id="ARBA00004141"/>
    </source>
</evidence>
<evidence type="ECO:0000256" key="5">
    <source>
        <dbReference type="ARBA" id="ARBA00023136"/>
    </source>
</evidence>
<accession>A0AAE1LYU0</accession>
<feature type="region of interest" description="Disordered" evidence="9">
    <location>
        <begin position="637"/>
        <end position="663"/>
    </location>
</feature>
<dbReference type="SUPFAM" id="SSF46689">
    <property type="entry name" value="Homeodomain-like"/>
    <property type="match status" value="1"/>
</dbReference>
<feature type="transmembrane region" description="Helical" evidence="10">
    <location>
        <begin position="249"/>
        <end position="271"/>
    </location>
</feature>
<dbReference type="InterPro" id="IPR036259">
    <property type="entry name" value="MFS_trans_sf"/>
</dbReference>
<dbReference type="Proteomes" id="UP001273209">
    <property type="component" value="Unassembled WGS sequence"/>
</dbReference>
<dbReference type="PROSITE" id="PS50850">
    <property type="entry name" value="MFS"/>
    <property type="match status" value="1"/>
</dbReference>
<feature type="transmembrane region" description="Helical" evidence="10">
    <location>
        <begin position="178"/>
        <end position="197"/>
    </location>
</feature>
<dbReference type="SMART" id="SM00389">
    <property type="entry name" value="HOX"/>
    <property type="match status" value="1"/>
</dbReference>
<dbReference type="GO" id="GO:0022857">
    <property type="term" value="F:transmembrane transporter activity"/>
    <property type="evidence" value="ECO:0007669"/>
    <property type="project" value="InterPro"/>
</dbReference>
<evidence type="ECO:0000256" key="10">
    <source>
        <dbReference type="SAM" id="Phobius"/>
    </source>
</evidence>
<dbReference type="GeneID" id="87924553"/>